<dbReference type="EMBL" id="QRDW01000001">
    <property type="protein sequence ID" value="RED53837.1"/>
    <property type="molecule type" value="Genomic_DNA"/>
</dbReference>
<evidence type="ECO:0000256" key="1">
    <source>
        <dbReference type="ARBA" id="ARBA00022801"/>
    </source>
</evidence>
<dbReference type="CDD" id="cd05828">
    <property type="entry name" value="Sortase_D_1"/>
    <property type="match status" value="1"/>
</dbReference>
<dbReference type="InterPro" id="IPR041999">
    <property type="entry name" value="Sortase_D_1"/>
</dbReference>
<gene>
    <name evidence="2" type="ORF">DFP90_101636</name>
</gene>
<protein>
    <submittedName>
        <fullName evidence="2">Sortase A</fullName>
    </submittedName>
</protein>
<dbReference type="AlphaFoldDB" id="A0A3D9HWI0"/>
<keyword evidence="3" id="KW-1185">Reference proteome</keyword>
<reference evidence="2 3" key="1">
    <citation type="submission" date="2018-07" db="EMBL/GenBank/DDBJ databases">
        <title>Genomic Encyclopedia of Type Strains, Phase III (KMG-III): the genomes of soil and plant-associated and newly described type strains.</title>
        <authorList>
            <person name="Whitman W."/>
        </authorList>
    </citation>
    <scope>NUCLEOTIDE SEQUENCE [LARGE SCALE GENOMIC DNA]</scope>
    <source>
        <strain evidence="2 3">CECT 8488</strain>
    </source>
</reference>
<organism evidence="2 3">
    <name type="scientific">Aestuariispira insulae</name>
    <dbReference type="NCBI Taxonomy" id="1461337"/>
    <lineage>
        <taxon>Bacteria</taxon>
        <taxon>Pseudomonadati</taxon>
        <taxon>Pseudomonadota</taxon>
        <taxon>Alphaproteobacteria</taxon>
        <taxon>Rhodospirillales</taxon>
        <taxon>Kiloniellaceae</taxon>
        <taxon>Aestuariispira</taxon>
    </lineage>
</organism>
<name>A0A3D9HWI0_9PROT</name>
<dbReference type="Pfam" id="PF04203">
    <property type="entry name" value="Sortase"/>
    <property type="match status" value="1"/>
</dbReference>
<evidence type="ECO:0000313" key="2">
    <source>
        <dbReference type="EMBL" id="RED53837.1"/>
    </source>
</evidence>
<dbReference type="OrthoDB" id="9790661at2"/>
<dbReference type="Gene3D" id="2.40.260.10">
    <property type="entry name" value="Sortase"/>
    <property type="match status" value="1"/>
</dbReference>
<accession>A0A3D9HWI0</accession>
<dbReference type="SUPFAM" id="SSF63817">
    <property type="entry name" value="Sortase"/>
    <property type="match status" value="1"/>
</dbReference>
<sequence>MKQRFWLWSVLALLGGIGVWQLGNAALIAGKAWLAPILIHQAWDKQIDTGEQQRPWPWADFHPGARLTMARLDIDQFILDDPSARSLAFGPVASGLDNAPVLFGHRDTHFRFLRDIRKDDLLRLETAGGNVRHYQVTEMISGNVKDIMLSPSEDGSQLVLVTCYPFDALLAGGPGRYVVLASEVIERVSMQH</sequence>
<proteinExistence type="predicted"/>
<comment type="caution">
    <text evidence="2">The sequence shown here is derived from an EMBL/GenBank/DDBJ whole genome shotgun (WGS) entry which is preliminary data.</text>
</comment>
<dbReference type="GO" id="GO:0016787">
    <property type="term" value="F:hydrolase activity"/>
    <property type="evidence" value="ECO:0007669"/>
    <property type="project" value="UniProtKB-KW"/>
</dbReference>
<dbReference type="RefSeq" id="WP_115934942.1">
    <property type="nucleotide sequence ID" value="NZ_QRDW01000001.1"/>
</dbReference>
<dbReference type="InterPro" id="IPR023365">
    <property type="entry name" value="Sortase_dom-sf"/>
</dbReference>
<evidence type="ECO:0000313" key="3">
    <source>
        <dbReference type="Proteomes" id="UP000256845"/>
    </source>
</evidence>
<dbReference type="InterPro" id="IPR005754">
    <property type="entry name" value="Sortase"/>
</dbReference>
<keyword evidence="1" id="KW-0378">Hydrolase</keyword>
<dbReference type="Proteomes" id="UP000256845">
    <property type="component" value="Unassembled WGS sequence"/>
</dbReference>